<dbReference type="EC" id="1.1.99.14" evidence="4"/>
<organism evidence="4 5">
    <name type="scientific">Ideonella alba</name>
    <dbReference type="NCBI Taxonomy" id="2824118"/>
    <lineage>
        <taxon>Bacteria</taxon>
        <taxon>Pseudomonadati</taxon>
        <taxon>Pseudomonadota</taxon>
        <taxon>Betaproteobacteria</taxon>
        <taxon>Burkholderiales</taxon>
        <taxon>Sphaerotilaceae</taxon>
        <taxon>Ideonella</taxon>
    </lineage>
</organism>
<keyword evidence="1" id="KW-0285">Flavoprotein</keyword>
<dbReference type="PANTHER" id="PTHR11748">
    <property type="entry name" value="D-LACTATE DEHYDROGENASE"/>
    <property type="match status" value="1"/>
</dbReference>
<dbReference type="InterPro" id="IPR006094">
    <property type="entry name" value="Oxid_FAD_bind_N"/>
</dbReference>
<name>A0A940YA84_9BURK</name>
<keyword evidence="2" id="KW-0274">FAD</keyword>
<dbReference type="InterPro" id="IPR016169">
    <property type="entry name" value="FAD-bd_PCMH_sub2"/>
</dbReference>
<dbReference type="SUPFAM" id="SSF56176">
    <property type="entry name" value="FAD-binding/transporter-associated domain-like"/>
    <property type="match status" value="1"/>
</dbReference>
<dbReference type="InterPro" id="IPR016164">
    <property type="entry name" value="FAD-linked_Oxase-like_C"/>
</dbReference>
<gene>
    <name evidence="4" type="primary">glcE</name>
    <name evidence="4" type="ORF">KAK03_02110</name>
</gene>
<dbReference type="PANTHER" id="PTHR11748:SF103">
    <property type="entry name" value="GLYCOLATE OXIDASE SUBUNIT GLCE"/>
    <property type="match status" value="1"/>
</dbReference>
<dbReference type="NCBIfam" id="NF008439">
    <property type="entry name" value="PRK11282.1"/>
    <property type="match status" value="1"/>
</dbReference>
<evidence type="ECO:0000256" key="1">
    <source>
        <dbReference type="ARBA" id="ARBA00022630"/>
    </source>
</evidence>
<accession>A0A940YA84</accession>
<keyword evidence="5" id="KW-1185">Reference proteome</keyword>
<protein>
    <submittedName>
        <fullName evidence="4">Glycolate oxidase subunit GlcE</fullName>
        <ecNumber evidence="4">1.1.99.14</ecNumber>
    </submittedName>
</protein>
<evidence type="ECO:0000313" key="5">
    <source>
        <dbReference type="Proteomes" id="UP000676246"/>
    </source>
</evidence>
<dbReference type="EMBL" id="JAGQDD010000001">
    <property type="protein sequence ID" value="MBQ0929261.1"/>
    <property type="molecule type" value="Genomic_DNA"/>
</dbReference>
<proteinExistence type="predicted"/>
<evidence type="ECO:0000313" key="4">
    <source>
        <dbReference type="EMBL" id="MBQ0929261.1"/>
    </source>
</evidence>
<evidence type="ECO:0000256" key="2">
    <source>
        <dbReference type="ARBA" id="ARBA00022827"/>
    </source>
</evidence>
<dbReference type="GO" id="GO:0071949">
    <property type="term" value="F:FAD binding"/>
    <property type="evidence" value="ECO:0007669"/>
    <property type="project" value="InterPro"/>
</dbReference>
<keyword evidence="4" id="KW-0560">Oxidoreductase</keyword>
<dbReference type="GO" id="GO:0019154">
    <property type="term" value="F:glycolate dehydrogenase activity"/>
    <property type="evidence" value="ECO:0007669"/>
    <property type="project" value="UniProtKB-EC"/>
</dbReference>
<sequence>MSELHDPLLQTLIERVRDAAAREQPLCIRGSGSKDFYGGPLVGEPLDVQALRGISSYEPTELVVTARAGTPLVELEAALAEQGQCLPFEPPRFGESGGTVGGMVAAGLAGPARAAVGGVRDYVLGATMLNGQAELLSFGGQVMKNVAGYDVSRMLAGSMGVLGVICEVSLKVLPVAPATRTLRFDLDQVSALRRLNDWAGQPLPLNASAWWDGALVVRLRGAQAAVAAAHQRLGGEEIPTGLAQAFWDGLRDQRDEFFQLAQQAVADGATLWRLSVAPTAPKLDLPQGQHQLIEWGGALRWVVSHEAPARLMALAADARGHASVYRSAHDHPGVPQPLTEASLRIHRAIKRAFDPAGLFNRQRLLPEL</sequence>
<dbReference type="AlphaFoldDB" id="A0A940YA84"/>
<reference evidence="4 5" key="1">
    <citation type="submission" date="2021-04" db="EMBL/GenBank/DDBJ databases">
        <title>The genome sequence of Ideonella sp. 3Y2.</title>
        <authorList>
            <person name="Liu Y."/>
        </authorList>
    </citation>
    <scope>NUCLEOTIDE SEQUENCE [LARGE SCALE GENOMIC DNA]</scope>
    <source>
        <strain evidence="4 5">3Y2</strain>
    </source>
</reference>
<dbReference type="Gene3D" id="3.30.465.10">
    <property type="match status" value="1"/>
</dbReference>
<dbReference type="Proteomes" id="UP000676246">
    <property type="component" value="Unassembled WGS sequence"/>
</dbReference>
<dbReference type="PROSITE" id="PS51387">
    <property type="entry name" value="FAD_PCMH"/>
    <property type="match status" value="1"/>
</dbReference>
<dbReference type="InterPro" id="IPR036318">
    <property type="entry name" value="FAD-bd_PCMH-like_sf"/>
</dbReference>
<comment type="caution">
    <text evidence="4">The sequence shown here is derived from an EMBL/GenBank/DDBJ whole genome shotgun (WGS) entry which is preliminary data.</text>
</comment>
<dbReference type="Pfam" id="PF01565">
    <property type="entry name" value="FAD_binding_4"/>
    <property type="match status" value="1"/>
</dbReference>
<evidence type="ECO:0000259" key="3">
    <source>
        <dbReference type="PROSITE" id="PS51387"/>
    </source>
</evidence>
<dbReference type="InterPro" id="IPR016166">
    <property type="entry name" value="FAD-bd_PCMH"/>
</dbReference>
<dbReference type="RefSeq" id="WP_210851515.1">
    <property type="nucleotide sequence ID" value="NZ_JAGQDD010000001.1"/>
</dbReference>
<feature type="domain" description="FAD-binding PCMH-type" evidence="3">
    <location>
        <begin position="1"/>
        <end position="175"/>
    </location>
</feature>
<dbReference type="SUPFAM" id="SSF55103">
    <property type="entry name" value="FAD-linked oxidases, C-terminal domain"/>
    <property type="match status" value="1"/>
</dbReference>